<feature type="domain" description="Xaa-Pro dipeptidyl-peptidase-like" evidence="2">
    <location>
        <begin position="59"/>
        <end position="220"/>
    </location>
</feature>
<accession>A0ABS9F643</accession>
<dbReference type="Gene3D" id="1.10.10.800">
    <property type="match status" value="1"/>
</dbReference>
<dbReference type="InterPro" id="IPR029058">
    <property type="entry name" value="AB_hydrolase_fold"/>
</dbReference>
<evidence type="ECO:0000313" key="4">
    <source>
        <dbReference type="Proteomes" id="UP000814003"/>
    </source>
</evidence>
<dbReference type="Proteomes" id="UP000814003">
    <property type="component" value="Unassembled WGS sequence"/>
</dbReference>
<keyword evidence="4" id="KW-1185">Reference proteome</keyword>
<dbReference type="EMBL" id="WKED01000020">
    <property type="protein sequence ID" value="MCF5107828.1"/>
    <property type="molecule type" value="Genomic_DNA"/>
</dbReference>
<dbReference type="RefSeq" id="WP_236309689.1">
    <property type="nucleotide sequence ID" value="NZ_WKED01000020.1"/>
</dbReference>
<evidence type="ECO:0000256" key="1">
    <source>
        <dbReference type="SAM" id="SignalP"/>
    </source>
</evidence>
<organism evidence="3 4">
    <name type="scientific">Pseudomonas gessardii</name>
    <dbReference type="NCBI Taxonomy" id="78544"/>
    <lineage>
        <taxon>Bacteria</taxon>
        <taxon>Pseudomonadati</taxon>
        <taxon>Pseudomonadota</taxon>
        <taxon>Gammaproteobacteria</taxon>
        <taxon>Pseudomonadales</taxon>
        <taxon>Pseudomonadaceae</taxon>
        <taxon>Pseudomonas</taxon>
    </lineage>
</organism>
<reference evidence="3 4" key="1">
    <citation type="submission" date="2019-11" db="EMBL/GenBank/DDBJ databases">
        <title>Epiphytic Pseudomonas syringae from cherry orchards.</title>
        <authorList>
            <person name="Hulin M.T."/>
        </authorList>
    </citation>
    <scope>NUCLEOTIDE SEQUENCE [LARGE SCALE GENOMIC DNA]</scope>
    <source>
        <strain evidence="3 4">PA-6-5B</strain>
    </source>
</reference>
<evidence type="ECO:0000259" key="2">
    <source>
        <dbReference type="Pfam" id="PF02129"/>
    </source>
</evidence>
<dbReference type="GO" id="GO:0016787">
    <property type="term" value="F:hydrolase activity"/>
    <property type="evidence" value="ECO:0007669"/>
    <property type="project" value="UniProtKB-KW"/>
</dbReference>
<keyword evidence="1" id="KW-0732">Signal</keyword>
<feature type="signal peptide" evidence="1">
    <location>
        <begin position="1"/>
        <end position="24"/>
    </location>
</feature>
<dbReference type="PANTHER" id="PTHR47751">
    <property type="entry name" value="SUPERFAMILY HYDROLASE, PUTATIVE (AFU_ORTHOLOGUE AFUA_2G16580)-RELATED"/>
    <property type="match status" value="1"/>
</dbReference>
<keyword evidence="3" id="KW-0378">Hydrolase</keyword>
<dbReference type="SUPFAM" id="SSF53474">
    <property type="entry name" value="alpha/beta-Hydrolases"/>
    <property type="match status" value="1"/>
</dbReference>
<proteinExistence type="predicted"/>
<name>A0ABS9F643_9PSED</name>
<gene>
    <name evidence="3" type="ORF">GIW56_13345</name>
</gene>
<dbReference type="InterPro" id="IPR051411">
    <property type="entry name" value="Polyketide_trans_af380"/>
</dbReference>
<dbReference type="InterPro" id="IPR000383">
    <property type="entry name" value="Xaa-Pro-like_dom"/>
</dbReference>
<protein>
    <submittedName>
        <fullName evidence="3">Alpha/beta hydrolase</fullName>
    </submittedName>
</protein>
<dbReference type="Pfam" id="PF02129">
    <property type="entry name" value="Peptidase_S15"/>
    <property type="match status" value="1"/>
</dbReference>
<feature type="chain" id="PRO_5046230609" evidence="1">
    <location>
        <begin position="25"/>
        <end position="353"/>
    </location>
</feature>
<comment type="caution">
    <text evidence="3">The sequence shown here is derived from an EMBL/GenBank/DDBJ whole genome shotgun (WGS) entry which is preliminary data.</text>
</comment>
<dbReference type="PANTHER" id="PTHR47751:SF1">
    <property type="entry name" value="SUPERFAMILY HYDROLASE, PUTATIVE (AFU_ORTHOLOGUE AFUA_2G16580)-RELATED"/>
    <property type="match status" value="1"/>
</dbReference>
<dbReference type="Gene3D" id="3.40.50.1820">
    <property type="entry name" value="alpha/beta hydrolase"/>
    <property type="match status" value="1"/>
</dbReference>
<evidence type="ECO:0000313" key="3">
    <source>
        <dbReference type="EMBL" id="MCF5107828.1"/>
    </source>
</evidence>
<sequence length="353" mass="38616">MRNTVLKATFMAAMIGISAGKSMATDYKKNPFTLVYDGAITKNEPGKVNIHPVTYKLNGLDIVANVYTPASYDPKKAYPTVVVAHPNGGVKEQVAGLYAQRLAEQGYITITADAAYQGGSGGQPRSVDKPANRIEDIHGMADFITQYAGVDAQRLGLLGICGGGGYSLAAAETDKRFKSIATISMFNSGRVRRNGFVDSQLDTIQDRLKQASEARALEAAGGEVRYSGDANLTDEQIAKLPFDLYRQGYEYYWKTHAHPNSTFKYTTSSLLDLMRFDATNQIELIGQPLLMIAGTKADSLYMTEDAFAKATGTKDKEFFKIEGATHIETYWVPKYVDAALSKLTPFYARTLAK</sequence>